<proteinExistence type="predicted"/>
<organism evidence="1">
    <name type="scientific">Anguilla anguilla</name>
    <name type="common">European freshwater eel</name>
    <name type="synonym">Muraena anguilla</name>
    <dbReference type="NCBI Taxonomy" id="7936"/>
    <lineage>
        <taxon>Eukaryota</taxon>
        <taxon>Metazoa</taxon>
        <taxon>Chordata</taxon>
        <taxon>Craniata</taxon>
        <taxon>Vertebrata</taxon>
        <taxon>Euteleostomi</taxon>
        <taxon>Actinopterygii</taxon>
        <taxon>Neopterygii</taxon>
        <taxon>Teleostei</taxon>
        <taxon>Anguilliformes</taxon>
        <taxon>Anguillidae</taxon>
        <taxon>Anguilla</taxon>
    </lineage>
</organism>
<sequence>MHGISAQCCSVKHAPFRQFLNDILPHDFTITEIMCLQIQLW</sequence>
<evidence type="ECO:0000313" key="1">
    <source>
        <dbReference type="EMBL" id="JAH14645.1"/>
    </source>
</evidence>
<dbReference type="EMBL" id="GBXM01093932">
    <property type="protein sequence ID" value="JAH14645.1"/>
    <property type="molecule type" value="Transcribed_RNA"/>
</dbReference>
<accession>A0A0E9QE87</accession>
<protein>
    <submittedName>
        <fullName evidence="1">Uncharacterized protein</fullName>
    </submittedName>
</protein>
<reference evidence="1" key="1">
    <citation type="submission" date="2014-11" db="EMBL/GenBank/DDBJ databases">
        <authorList>
            <person name="Amaro Gonzalez C."/>
        </authorList>
    </citation>
    <scope>NUCLEOTIDE SEQUENCE</scope>
</reference>
<reference evidence="1" key="2">
    <citation type="journal article" date="2015" name="Fish Shellfish Immunol.">
        <title>Early steps in the European eel (Anguilla anguilla)-Vibrio vulnificus interaction in the gills: Role of the RtxA13 toxin.</title>
        <authorList>
            <person name="Callol A."/>
            <person name="Pajuelo D."/>
            <person name="Ebbesson L."/>
            <person name="Teles M."/>
            <person name="MacKenzie S."/>
            <person name="Amaro C."/>
        </authorList>
    </citation>
    <scope>NUCLEOTIDE SEQUENCE</scope>
</reference>
<name>A0A0E9QE87_ANGAN</name>
<dbReference type="AlphaFoldDB" id="A0A0E9QE87"/>